<reference evidence="1 2" key="1">
    <citation type="submission" date="2016-10" db="EMBL/GenBank/DDBJ databases">
        <authorList>
            <person name="de Groot N.N."/>
        </authorList>
    </citation>
    <scope>NUCLEOTIDE SEQUENCE [LARGE SCALE GENOMIC DNA]</scope>
    <source>
        <strain evidence="1 2">ATCC 43154</strain>
    </source>
</reference>
<dbReference type="EMBL" id="FOTW01000006">
    <property type="protein sequence ID" value="SFL68645.1"/>
    <property type="molecule type" value="Genomic_DNA"/>
</dbReference>
<evidence type="ECO:0000313" key="2">
    <source>
        <dbReference type="Proteomes" id="UP000199470"/>
    </source>
</evidence>
<gene>
    <name evidence="1" type="ORF">SAMN02982985_01149</name>
</gene>
<evidence type="ECO:0000313" key="1">
    <source>
        <dbReference type="EMBL" id="SFL68645.1"/>
    </source>
</evidence>
<dbReference type="AlphaFoldDB" id="A0A1I4JPW2"/>
<keyword evidence="2" id="KW-1185">Reference proteome</keyword>
<dbReference type="Proteomes" id="UP000199470">
    <property type="component" value="Unassembled WGS sequence"/>
</dbReference>
<name>A0A1I4JPW2_9BURK</name>
<organism evidence="1 2">
    <name type="scientific">Rugamonas rubra</name>
    <dbReference type="NCBI Taxonomy" id="758825"/>
    <lineage>
        <taxon>Bacteria</taxon>
        <taxon>Pseudomonadati</taxon>
        <taxon>Pseudomonadota</taxon>
        <taxon>Betaproteobacteria</taxon>
        <taxon>Burkholderiales</taxon>
        <taxon>Oxalobacteraceae</taxon>
        <taxon>Telluria group</taxon>
        <taxon>Rugamonas</taxon>
    </lineage>
</organism>
<sequence length="564" mass="62589">MNPVNSVRELLRSLESGSPVNDSDRRRIWGELLSVLEAAPLLQNDIFQPAGNELCLLVKDFIGKDKKDSAASSFPLIEAFGRELEVALSKHFVPVCIAWLTRTLMEVGPAGATDPDLATIAAITGQLLSCLVDEGWSLESLFTLYRSTFASDIVHTTTGQPYSFARAADWMFTRLQRAPKPYTVTFVINQVTDVGAFPAQVGDIGFSTAPPEITPNSSKLVNRMATPSGSRVFATMTVQARDGRIAGMRAAQHIEQVLDVVRYDFERNNFTLSEKFIVKKADGHKVLDVARMVPNQTREISQSALHQFMRRLGDLVSSGTLQDDSKDRIYSAFRLYRMGAEAGNLENKLVNWWTALEFLVKAGGGGGIGDAVENALYPTVTLAYLSKHLEAIRAALHALRVPLVRPDTGAQLDTAAISLHELYALCLDGVFQTRILAAVVGHPYAVLQMNKFFLKIATPRDLAETLKHHERSVRWQIQRIYRARCDVVHSAGRVAQATLLCANLESYLKILLDSFLQSLHRHSTLRTPKEFFDRQRHTFDRVSRQLAGNDSGLLIDLLSRDVVG</sequence>
<accession>A0A1I4JPW2</accession>
<proteinExistence type="predicted"/>
<protein>
    <submittedName>
        <fullName evidence="1">Uncharacterized protein</fullName>
    </submittedName>
</protein>